<dbReference type="CDD" id="cd05471">
    <property type="entry name" value="pepsin_like"/>
    <property type="match status" value="1"/>
</dbReference>
<proteinExistence type="inferred from homology"/>
<keyword evidence="3 7" id="KW-0064">Aspartyl protease</keyword>
<dbReference type="FunCoup" id="A0A401GA84">
    <property type="interactions" value="50"/>
</dbReference>
<evidence type="ECO:0000256" key="6">
    <source>
        <dbReference type="PIRSR" id="PIRSR601461-2"/>
    </source>
</evidence>
<evidence type="ECO:0000256" key="2">
    <source>
        <dbReference type="ARBA" id="ARBA00022670"/>
    </source>
</evidence>
<dbReference type="GO" id="GO:0006508">
    <property type="term" value="P:proteolysis"/>
    <property type="evidence" value="ECO:0007669"/>
    <property type="project" value="UniProtKB-KW"/>
</dbReference>
<dbReference type="Gene3D" id="2.40.70.10">
    <property type="entry name" value="Acid Proteases"/>
    <property type="match status" value="2"/>
</dbReference>
<protein>
    <submittedName>
        <fullName evidence="10">Aspartic protease</fullName>
    </submittedName>
</protein>
<dbReference type="AlphaFoldDB" id="A0A401GA84"/>
<organism evidence="10 11">
    <name type="scientific">Sparassis crispa</name>
    <dbReference type="NCBI Taxonomy" id="139825"/>
    <lineage>
        <taxon>Eukaryota</taxon>
        <taxon>Fungi</taxon>
        <taxon>Dikarya</taxon>
        <taxon>Basidiomycota</taxon>
        <taxon>Agaricomycotina</taxon>
        <taxon>Agaricomycetes</taxon>
        <taxon>Polyporales</taxon>
        <taxon>Sparassidaceae</taxon>
        <taxon>Sparassis</taxon>
    </lineage>
</organism>
<evidence type="ECO:0000256" key="8">
    <source>
        <dbReference type="SAM" id="SignalP"/>
    </source>
</evidence>
<dbReference type="FunFam" id="2.40.70.10:FF:000115">
    <property type="entry name" value="Lysosomal aspartic protease"/>
    <property type="match status" value="1"/>
</dbReference>
<dbReference type="InterPro" id="IPR021109">
    <property type="entry name" value="Peptidase_aspartic_dom_sf"/>
</dbReference>
<dbReference type="PRINTS" id="PR00792">
    <property type="entry name" value="PEPSIN"/>
</dbReference>
<comment type="caution">
    <text evidence="10">The sequence shown here is derived from an EMBL/GenBank/DDBJ whole genome shotgun (WGS) entry which is preliminary data.</text>
</comment>
<comment type="similarity">
    <text evidence="1 7">Belongs to the peptidase A1 family.</text>
</comment>
<reference evidence="10 11" key="1">
    <citation type="journal article" date="2018" name="Sci. Rep.">
        <title>Genome sequence of the cauliflower mushroom Sparassis crispa (Hanabiratake) and its association with beneficial usage.</title>
        <authorList>
            <person name="Kiyama R."/>
            <person name="Furutani Y."/>
            <person name="Kawaguchi K."/>
            <person name="Nakanishi T."/>
        </authorList>
    </citation>
    <scope>NUCLEOTIDE SEQUENCE [LARGE SCALE GENOMIC DNA]</scope>
</reference>
<dbReference type="Pfam" id="PF00026">
    <property type="entry name" value="Asp"/>
    <property type="match status" value="1"/>
</dbReference>
<keyword evidence="11" id="KW-1185">Reference proteome</keyword>
<dbReference type="InterPro" id="IPR001969">
    <property type="entry name" value="Aspartic_peptidase_AS"/>
</dbReference>
<evidence type="ECO:0000256" key="5">
    <source>
        <dbReference type="PIRSR" id="PIRSR601461-1"/>
    </source>
</evidence>
<feature type="active site" evidence="5">
    <location>
        <position position="117"/>
    </location>
</feature>
<dbReference type="PROSITE" id="PS51767">
    <property type="entry name" value="PEPTIDASE_A1"/>
    <property type="match status" value="1"/>
</dbReference>
<sequence length="409" mass="42968">MHPTVAFVSLSAFSIFPDVSAVALPGEMRIALSKHTTLAGSSSVANIEALQGHLAFATAKIYRGFVAYHRNTGRAHPLDGGAAGGVTDPLLDDQNGQLWQGSISVGTPPQNFTVDFDTGSSDLFLPGPACVLNCEGHQAYNPSASSTSRQVPKTFSLAYGDGSTVAGQEYTDDVHVAGLTATDATFGAAEIYSPGFAVENFPPDGLMGMAFKSISEYNTEPIFQSLVNDSQVSQAIFSFKLAQNDSELFLGGYDPEMFQGAITYTPLTEEAYWQINMDAVSFNGQAILTNIPAIIDTGTTLVIGDTASVGLLYAAIPGSKEASASAGSGFYTVPCNATPSISLTFTGTPFNISQELFNLGPVTEGSPDCVGGIVSSDNQPFWVVGDLFLQNVYSVFDVQKSRVGFATLA</sequence>
<feature type="signal peptide" evidence="8">
    <location>
        <begin position="1"/>
        <end position="21"/>
    </location>
</feature>
<evidence type="ECO:0000256" key="7">
    <source>
        <dbReference type="RuleBase" id="RU000454"/>
    </source>
</evidence>
<dbReference type="InterPro" id="IPR001461">
    <property type="entry name" value="Aspartic_peptidase_A1"/>
</dbReference>
<dbReference type="InParanoid" id="A0A401GA84"/>
<keyword evidence="2 7" id="KW-0645">Protease</keyword>
<evidence type="ECO:0000256" key="3">
    <source>
        <dbReference type="ARBA" id="ARBA00022750"/>
    </source>
</evidence>
<feature type="chain" id="PRO_5019396987" evidence="8">
    <location>
        <begin position="22"/>
        <end position="409"/>
    </location>
</feature>
<dbReference type="RefSeq" id="XP_027609972.1">
    <property type="nucleotide sequence ID" value="XM_027754171.1"/>
</dbReference>
<gene>
    <name evidence="10" type="ORF">SCP_0202560</name>
</gene>
<dbReference type="PANTHER" id="PTHR47966:SF57">
    <property type="entry name" value="PEPTIDASE A1 DOMAIN-CONTAINING PROTEIN"/>
    <property type="match status" value="1"/>
</dbReference>
<dbReference type="PANTHER" id="PTHR47966">
    <property type="entry name" value="BETA-SITE APP-CLEAVING ENZYME, ISOFORM A-RELATED"/>
    <property type="match status" value="1"/>
</dbReference>
<evidence type="ECO:0000256" key="4">
    <source>
        <dbReference type="ARBA" id="ARBA00022801"/>
    </source>
</evidence>
<dbReference type="EMBL" id="BFAD01000002">
    <property type="protein sequence ID" value="GBE79059.1"/>
    <property type="molecule type" value="Genomic_DNA"/>
</dbReference>
<name>A0A401GA84_9APHY</name>
<dbReference type="PROSITE" id="PS00141">
    <property type="entry name" value="ASP_PROTEASE"/>
    <property type="match status" value="2"/>
</dbReference>
<evidence type="ECO:0000259" key="9">
    <source>
        <dbReference type="PROSITE" id="PS51767"/>
    </source>
</evidence>
<dbReference type="SUPFAM" id="SSF50630">
    <property type="entry name" value="Acid proteases"/>
    <property type="match status" value="1"/>
</dbReference>
<feature type="domain" description="Peptidase A1" evidence="9">
    <location>
        <begin position="99"/>
        <end position="406"/>
    </location>
</feature>
<keyword evidence="6" id="KW-1015">Disulfide bond</keyword>
<feature type="disulfide bond" evidence="6">
    <location>
        <begin position="130"/>
        <end position="134"/>
    </location>
</feature>
<keyword evidence="4 7" id="KW-0378">Hydrolase</keyword>
<dbReference type="InterPro" id="IPR034164">
    <property type="entry name" value="Pepsin-like_dom"/>
</dbReference>
<dbReference type="GO" id="GO:0004190">
    <property type="term" value="F:aspartic-type endopeptidase activity"/>
    <property type="evidence" value="ECO:0007669"/>
    <property type="project" value="UniProtKB-KW"/>
</dbReference>
<accession>A0A401GA84</accession>
<dbReference type="STRING" id="139825.A0A401GA84"/>
<dbReference type="GeneID" id="38775976"/>
<keyword evidence="8" id="KW-0732">Signal</keyword>
<evidence type="ECO:0000313" key="11">
    <source>
        <dbReference type="Proteomes" id="UP000287166"/>
    </source>
</evidence>
<dbReference type="Proteomes" id="UP000287166">
    <property type="component" value="Unassembled WGS sequence"/>
</dbReference>
<evidence type="ECO:0000256" key="1">
    <source>
        <dbReference type="ARBA" id="ARBA00007447"/>
    </source>
</evidence>
<dbReference type="InterPro" id="IPR033121">
    <property type="entry name" value="PEPTIDASE_A1"/>
</dbReference>
<evidence type="ECO:0000313" key="10">
    <source>
        <dbReference type="EMBL" id="GBE79059.1"/>
    </source>
</evidence>
<dbReference type="OrthoDB" id="15189at2759"/>
<feature type="active site" evidence="5">
    <location>
        <position position="296"/>
    </location>
</feature>